<evidence type="ECO:0000256" key="4">
    <source>
        <dbReference type="ARBA" id="ARBA00022723"/>
    </source>
</evidence>
<dbReference type="InterPro" id="IPR050149">
    <property type="entry name" value="Collagen_superfamily"/>
</dbReference>
<dbReference type="EMBL" id="JWIN03000020">
    <property type="protein sequence ID" value="KAB1261252.1"/>
    <property type="molecule type" value="Genomic_DNA"/>
</dbReference>
<keyword evidence="11" id="KW-0379">Hydroxylation</keyword>
<dbReference type="SUPFAM" id="SSF49899">
    <property type="entry name" value="Concanavalin A-like lectins/glucanases"/>
    <property type="match status" value="1"/>
</dbReference>
<dbReference type="FunFam" id="2.60.120.1000:FF:000004">
    <property type="entry name" value="collagen alpha-2(XI) chain isoform X1"/>
    <property type="match status" value="1"/>
</dbReference>
<evidence type="ECO:0000256" key="11">
    <source>
        <dbReference type="ARBA" id="ARBA00023278"/>
    </source>
</evidence>
<dbReference type="GO" id="GO:0005201">
    <property type="term" value="F:extracellular matrix structural constituent"/>
    <property type="evidence" value="ECO:0007669"/>
    <property type="project" value="InterPro"/>
</dbReference>
<sequence>MGWGRGSDPQTRLSPPHCILSKPAQDSAERGFWAPKEEERGRGVVTGHLGSPKRKRLGKRYWGSRKENPRVQTIESLQEAEASSPRLRGIQRLQLPLGPWDLAFGAPAMERCSRCHRLLLLVPLVLGLSAARAWAGAPPVDLLRALRFPSLPDGVRKARGICPSDVAYRVSRPSQLSAPTRQLFPGGFPKDFSLLTTVRTRPGLQAPLLTLYSAQGVRQLGLELGRPVRFLYEDQTGRPQPPAQPVFRGLSLADGKWHRVAVAVKGQSVTLIIDCKKRVTRPLPRNAQPVLDTLGVIIFGARILDEEVFEGDVQELVIVPGVQAAYDSCEQKELECERGWRERPQKQQSHRSQRSLKQQPSRLHRPQNQEPQQQSIESLYYDYEPPYYDVMTAGTTPDYQWPSSPSHRAPPPHRGRRTPPRKPTPPAKRSAARQASPSPGRRSSRIGGSSPARGQPPLSRHPARRAAPPTARGPPRTRGSSYRQDPTPGGEEGILESSPSPPPEEEQTDLQVPSTADRFLTEEYGEGGTDPPAGPYDYTYGYGDDYREETELGPALSAETAHSGAAARGPRGLKGEKGEPAVLEPGMLVEGPPGPEGPAGLTGPPGIQGNPGPVGDPGERFRFGSGGGDKGPVVAAQEAQAQAILQQARLALRGPPGPMGYTGRPGPLGQPGSPGLKGESGDLGPQGPRGPQGLTGPPGKAGRRGRAGADGARGMPGEPGVKGDRGFDGLPGLPGEKGHRVSISRMEGAGVRGLIFCGGERKVILVPRAFLGLLVRMESGETMGRLDLGGCLESRDLEVSLAPKAHLGFLDPRESEAWMVPMVPKEAWVPRESQALLDSRALLGPRVCPGPRVPLALMERRVLEGNQGSLACPAQMGPRVTPAKKVPLEPKETRCLSFFFQGPSGPQGPLGYPGPRGVKGVDGIRGLKGHKGEKGEDGFPGFKGDMGVKGDRGEVGVPGARGEDGPEGPKGRTGPTGDPGPPGLMGEKGKLGVPGLPGYPGRQGPKALPFHDFSSFLLFILTRGPWDFLVFLEPVERREPGACQGNQGLGESGAPRVHGASGDPEVPLGSLELREHRAVMAPMGPLERGVSLDLRAPTDFLAPRDLRVPLGRTGCQDIQAREEKWVSKGRLAPPAPQEWWDPRYVCPLERRSPGPGGAAGETGPMGERGHPGPPGPPGEQGLTGTAGKEGTKGDPGPPGAPGKDGPAGLRGFPGERGLPGTAGGAGLKGNEGPAGPPGPAVSPGAPLGSEVQQDLEDPLAPQGAQDLRAPLELQERKVSRVRRAPLVQLAVMGFRVRWGFLVLLDPQVWQERMETRVRWETLDRRALKGTRVNMALLDPLDPSVLWGSPEQREQMGSLELGVPRGILEPKVMKEQEDSMGPQDPLVYRVCQAPQERREKQETWALWDHPAPQDLEAQLDPMELMVHKVPQEVLGTWVPLERRGSQESQDLLESRASQVSRVHAGSVGRKESQGSQERRDHQGLKAPPAMMAPKGTLVLLVFLVTLVLLEKVDLGARMVLRVTVERTESQDSLGPLVPLGRMDLLDHLESGVLLAHLVLRGDKGRRGPRHGSFVLQGDPGAVGAPGKTGSVGPAGPAGKPGPDGLRGLPGSVGQQGRPGATGQAGPPGPVGPPGLPGLRGDAGAKGEKGHPGLIGLIGPPGEQGEKGDRGLPGPQGSTGQKGETGIPGASGPIGPGGPPGLPGPAGPKGAKGATGPAGPKGEKGVQGPPGHPGPPGEVIQPLPIQMPKKTRRSVDGSRLMQEDEAMPTGGAPGSPGGLEEIFGSLDSLREEIEQMRRPTGTQDSPARTCQDLKLCHPELPDGEYWVDPNQGCARDAFRVFCNFTAGGETCVTPRDDVTQFSYVDSEGSPVGVVQLTFLRLLSVSAHQNVSYPCSGEARDGPLKLRGANEDELSPETSPYVKEFRDGCQTLQGRTVLEVRTPVLEQLPVLDASFSDLGAPPRRGGVLLGPVCFMG</sequence>
<feature type="compositionally biased region" description="Gly residues" evidence="15">
    <location>
        <begin position="1220"/>
        <end position="1229"/>
    </location>
</feature>
<dbReference type="GO" id="GO:0031012">
    <property type="term" value="C:extracellular matrix"/>
    <property type="evidence" value="ECO:0007669"/>
    <property type="project" value="TreeGrafter"/>
</dbReference>
<dbReference type="SMART" id="SM00210">
    <property type="entry name" value="TSPN"/>
    <property type="match status" value="1"/>
</dbReference>
<dbReference type="GO" id="GO:0005615">
    <property type="term" value="C:extracellular space"/>
    <property type="evidence" value="ECO:0007669"/>
    <property type="project" value="TreeGrafter"/>
</dbReference>
<evidence type="ECO:0000256" key="5">
    <source>
        <dbReference type="ARBA" id="ARBA00022729"/>
    </source>
</evidence>
<feature type="compositionally biased region" description="Polar residues" evidence="15">
    <location>
        <begin position="1447"/>
        <end position="1459"/>
    </location>
</feature>
<feature type="compositionally biased region" description="Low complexity" evidence="15">
    <location>
        <begin position="465"/>
        <end position="479"/>
    </location>
</feature>
<feature type="compositionally biased region" description="Low complexity" evidence="15">
    <location>
        <begin position="1613"/>
        <end position="1623"/>
    </location>
</feature>
<dbReference type="Gene3D" id="2.60.120.1000">
    <property type="match status" value="1"/>
</dbReference>
<evidence type="ECO:0000259" key="16">
    <source>
        <dbReference type="PROSITE" id="PS51461"/>
    </source>
</evidence>
<feature type="region of interest" description="Disordered" evidence="15">
    <location>
        <begin position="1447"/>
        <end position="1487"/>
    </location>
</feature>
<accession>A0A5N4CQQ0</accession>
<dbReference type="InterPro" id="IPR008160">
    <property type="entry name" value="Collagen"/>
</dbReference>
<comment type="subunit">
    <text evidence="13">Trimers composed of three different chains: alpha 1(XI), alpha 2(XI), and alpha 3(XI). Alpha 3(XI) is a post-translational modification of alpha 1(II). Alpha 1(V) can also be found instead of alpha 3(XI)=1(II).</text>
</comment>
<evidence type="ECO:0000313" key="18">
    <source>
        <dbReference type="Proteomes" id="UP000299084"/>
    </source>
</evidence>
<evidence type="ECO:0000256" key="6">
    <source>
        <dbReference type="ARBA" id="ARBA00022737"/>
    </source>
</evidence>
<keyword evidence="2" id="KW-0964">Secreted</keyword>
<feature type="compositionally biased region" description="Low complexity" evidence="15">
    <location>
        <begin position="1650"/>
        <end position="1659"/>
    </location>
</feature>
<evidence type="ECO:0000256" key="7">
    <source>
        <dbReference type="ARBA" id="ARBA00022837"/>
    </source>
</evidence>
<dbReference type="GO" id="GO:0005581">
    <property type="term" value="C:collagen trimer"/>
    <property type="evidence" value="ECO:0007669"/>
    <property type="project" value="UniProtKB-KW"/>
</dbReference>
<evidence type="ECO:0000256" key="9">
    <source>
        <dbReference type="ARBA" id="ARBA00023157"/>
    </source>
</evidence>
<dbReference type="SMART" id="SM00282">
    <property type="entry name" value="LamG"/>
    <property type="match status" value="1"/>
</dbReference>
<dbReference type="Proteomes" id="UP000299084">
    <property type="component" value="Unassembled WGS sequence"/>
</dbReference>
<evidence type="ECO:0000256" key="15">
    <source>
        <dbReference type="SAM" id="MobiDB-lite"/>
    </source>
</evidence>
<feature type="region of interest" description="Disordered" evidence="15">
    <location>
        <begin position="1"/>
        <end position="56"/>
    </location>
</feature>
<keyword evidence="7" id="KW-0106">Calcium</keyword>
<keyword evidence="8 17" id="KW-0176">Collagen</keyword>
<dbReference type="InterPro" id="IPR001791">
    <property type="entry name" value="Laminin_G"/>
</dbReference>
<feature type="region of interest" description="Disordered" evidence="15">
    <location>
        <begin position="394"/>
        <end position="631"/>
    </location>
</feature>
<organism evidence="17 18">
    <name type="scientific">Camelus dromedarius</name>
    <name type="common">Dromedary</name>
    <name type="synonym">Arabian camel</name>
    <dbReference type="NCBI Taxonomy" id="9838"/>
    <lineage>
        <taxon>Eukaryota</taxon>
        <taxon>Metazoa</taxon>
        <taxon>Chordata</taxon>
        <taxon>Craniata</taxon>
        <taxon>Vertebrata</taxon>
        <taxon>Euteleostomi</taxon>
        <taxon>Mammalia</taxon>
        <taxon>Eutheria</taxon>
        <taxon>Laurasiatheria</taxon>
        <taxon>Artiodactyla</taxon>
        <taxon>Tylopoda</taxon>
        <taxon>Camelidae</taxon>
        <taxon>Camelus</taxon>
    </lineage>
</organism>
<feature type="compositionally biased region" description="Low complexity" evidence="15">
    <location>
        <begin position="1592"/>
        <end position="1601"/>
    </location>
</feature>
<keyword evidence="18" id="KW-1185">Reference proteome</keyword>
<dbReference type="PANTHER" id="PTHR24023:SF1082">
    <property type="entry name" value="COLLAGEN TRIPLE HELIX REPEAT"/>
    <property type="match status" value="1"/>
</dbReference>
<name>A0A5N4CQQ0_CAMDR</name>
<evidence type="ECO:0000256" key="1">
    <source>
        <dbReference type="ARBA" id="ARBA00004498"/>
    </source>
</evidence>
<feature type="domain" description="Fibrillar collagen NC1" evidence="16">
    <location>
        <begin position="1778"/>
        <end position="1972"/>
    </location>
</feature>
<feature type="compositionally biased region" description="Basic residues" evidence="15">
    <location>
        <begin position="410"/>
        <end position="420"/>
    </location>
</feature>
<keyword evidence="10" id="KW-0325">Glycoprotein</keyword>
<dbReference type="CDD" id="cd00110">
    <property type="entry name" value="LamG"/>
    <property type="match status" value="1"/>
</dbReference>
<protein>
    <recommendedName>
        <fullName evidence="14">Collagen alpha-2(XI) chain</fullName>
    </recommendedName>
</protein>
<reference evidence="17 18" key="1">
    <citation type="journal article" date="2019" name="Mol. Ecol. Resour.">
        <title>Improving Illumina assemblies with Hi-C and long reads: an example with the North African dromedary.</title>
        <authorList>
            <person name="Elbers J.P."/>
            <person name="Rogers M.F."/>
            <person name="Perelman P.L."/>
            <person name="Proskuryakova A.A."/>
            <person name="Serdyukova N.A."/>
            <person name="Johnson W.E."/>
            <person name="Horin P."/>
            <person name="Corander J."/>
            <person name="Murphy D."/>
            <person name="Burger P.A."/>
        </authorList>
    </citation>
    <scope>NUCLEOTIDE SEQUENCE [LARGE SCALE GENOMIC DNA]</scope>
    <source>
        <strain evidence="17">Drom800</strain>
        <tissue evidence="17">Blood</tissue>
    </source>
</reference>
<keyword evidence="9" id="KW-1015">Disulfide bond</keyword>
<proteinExistence type="predicted"/>
<gene>
    <name evidence="17" type="ORF">Cadr_000022014</name>
</gene>
<keyword evidence="3" id="KW-0272">Extracellular matrix</keyword>
<keyword evidence="6" id="KW-0677">Repeat</keyword>
<dbReference type="Pfam" id="PF01410">
    <property type="entry name" value="COLFI"/>
    <property type="match status" value="2"/>
</dbReference>
<feature type="compositionally biased region" description="Pro residues" evidence="15">
    <location>
        <begin position="1625"/>
        <end position="1634"/>
    </location>
</feature>
<evidence type="ECO:0000256" key="8">
    <source>
        <dbReference type="ARBA" id="ARBA00023119"/>
    </source>
</evidence>
<comment type="subcellular location">
    <subcellularLocation>
        <location evidence="1">Secreted</location>
        <location evidence="1">Extracellular space</location>
        <location evidence="1">Extracellular matrix</location>
    </subcellularLocation>
</comment>
<evidence type="ECO:0000256" key="3">
    <source>
        <dbReference type="ARBA" id="ARBA00022530"/>
    </source>
</evidence>
<feature type="compositionally biased region" description="Pro residues" evidence="15">
    <location>
        <begin position="1694"/>
        <end position="1704"/>
    </location>
</feature>
<feature type="compositionally biased region" description="Basic and acidic residues" evidence="15">
    <location>
        <begin position="961"/>
        <end position="970"/>
    </location>
</feature>
<dbReference type="Pfam" id="PF02210">
    <property type="entry name" value="Laminin_G_2"/>
    <property type="match status" value="1"/>
</dbReference>
<keyword evidence="4" id="KW-0479">Metal-binding</keyword>
<dbReference type="PANTHER" id="PTHR24023">
    <property type="entry name" value="COLLAGEN ALPHA"/>
    <property type="match status" value="1"/>
</dbReference>
<feature type="compositionally biased region" description="Low complexity" evidence="15">
    <location>
        <begin position="529"/>
        <end position="543"/>
    </location>
</feature>
<evidence type="ECO:0000256" key="10">
    <source>
        <dbReference type="ARBA" id="ARBA00023180"/>
    </source>
</evidence>
<evidence type="ECO:0000256" key="2">
    <source>
        <dbReference type="ARBA" id="ARBA00022525"/>
    </source>
</evidence>
<dbReference type="InterPro" id="IPR048287">
    <property type="entry name" value="TSPN-like_N"/>
</dbReference>
<dbReference type="GO" id="GO:0046872">
    <property type="term" value="F:metal ion binding"/>
    <property type="evidence" value="ECO:0007669"/>
    <property type="project" value="UniProtKB-KW"/>
</dbReference>
<dbReference type="Gene3D" id="2.60.120.200">
    <property type="match status" value="1"/>
</dbReference>
<feature type="region of interest" description="Disordered" evidence="15">
    <location>
        <begin position="652"/>
        <end position="736"/>
    </location>
</feature>
<comment type="caution">
    <text evidence="17">The sequence shown here is derived from an EMBL/GenBank/DDBJ whole genome shotgun (WGS) entry which is preliminary data.</text>
</comment>
<dbReference type="InterPro" id="IPR013320">
    <property type="entry name" value="ConA-like_dom_sf"/>
</dbReference>
<dbReference type="PROSITE" id="PS51461">
    <property type="entry name" value="NC1_FIB"/>
    <property type="match status" value="1"/>
</dbReference>
<feature type="region of interest" description="Disordered" evidence="15">
    <location>
        <begin position="1042"/>
        <end position="1062"/>
    </location>
</feature>
<dbReference type="Pfam" id="PF01391">
    <property type="entry name" value="Collagen"/>
    <property type="match status" value="5"/>
</dbReference>
<feature type="region of interest" description="Disordered" evidence="15">
    <location>
        <begin position="340"/>
        <end position="374"/>
    </location>
</feature>
<feature type="compositionally biased region" description="Low complexity" evidence="15">
    <location>
        <begin position="664"/>
        <end position="700"/>
    </location>
</feature>
<feature type="region of interest" description="Disordered" evidence="15">
    <location>
        <begin position="1150"/>
        <end position="1257"/>
    </location>
</feature>
<dbReference type="InterPro" id="IPR000885">
    <property type="entry name" value="Fib_collagen_C"/>
</dbReference>
<feature type="compositionally biased region" description="Low complexity" evidence="15">
    <location>
        <begin position="1706"/>
        <end position="1718"/>
    </location>
</feature>
<evidence type="ECO:0000256" key="12">
    <source>
        <dbReference type="ARBA" id="ARBA00059117"/>
    </source>
</evidence>
<feature type="compositionally biased region" description="Basic and acidic residues" evidence="15">
    <location>
        <begin position="1467"/>
        <end position="1482"/>
    </location>
</feature>
<feature type="compositionally biased region" description="Low complexity" evidence="15">
    <location>
        <begin position="427"/>
        <end position="453"/>
    </location>
</feature>
<dbReference type="SMART" id="SM00038">
    <property type="entry name" value="COLFI"/>
    <property type="match status" value="1"/>
</dbReference>
<keyword evidence="5" id="KW-0732">Signal</keyword>
<feature type="region of interest" description="Disordered" evidence="15">
    <location>
        <begin position="929"/>
        <end position="999"/>
    </location>
</feature>
<feature type="region of interest" description="Disordered" evidence="15">
    <location>
        <begin position="1564"/>
        <end position="1775"/>
    </location>
</feature>
<evidence type="ECO:0000256" key="13">
    <source>
        <dbReference type="ARBA" id="ARBA00063752"/>
    </source>
</evidence>
<comment type="function">
    <text evidence="12">May play an important role in fibrillogenesis by controlling lateral growth of collagen II fibrils.</text>
</comment>
<feature type="compositionally biased region" description="Polar residues" evidence="15">
    <location>
        <begin position="355"/>
        <end position="374"/>
    </location>
</feature>
<evidence type="ECO:0000313" key="17">
    <source>
        <dbReference type="EMBL" id="KAB1261252.1"/>
    </source>
</evidence>
<dbReference type="FunFam" id="2.60.120.200:FF:000049">
    <property type="entry name" value="collagen alpha-2(XI) chain isoform X2"/>
    <property type="match status" value="1"/>
</dbReference>
<evidence type="ECO:0000256" key="14">
    <source>
        <dbReference type="ARBA" id="ARBA00070710"/>
    </source>
</evidence>